<evidence type="ECO:0000256" key="1">
    <source>
        <dbReference type="SAM" id="MobiDB-lite"/>
    </source>
</evidence>
<organism evidence="2">
    <name type="scientific">Tolypothrix bouteillei VB521301</name>
    <dbReference type="NCBI Taxonomy" id="1479485"/>
    <lineage>
        <taxon>Bacteria</taxon>
        <taxon>Bacillati</taxon>
        <taxon>Cyanobacteriota</taxon>
        <taxon>Cyanophyceae</taxon>
        <taxon>Nostocales</taxon>
        <taxon>Tolypothrichaceae</taxon>
        <taxon>Tolypothrix</taxon>
    </lineage>
</organism>
<dbReference type="OrthoDB" id="489966at2"/>
<proteinExistence type="predicted"/>
<evidence type="ECO:0000313" key="2">
    <source>
        <dbReference type="EMBL" id="KIE14010.1"/>
    </source>
</evidence>
<comment type="caution">
    <text evidence="2">The sequence shown here is derived from an EMBL/GenBank/DDBJ whole genome shotgun (WGS) entry which is preliminary data.</text>
</comment>
<gene>
    <name evidence="2" type="ORF">DA73_0201360</name>
</gene>
<dbReference type="AlphaFoldDB" id="A0A0C1RPX7"/>
<name>A0A0C1RPX7_9CYAN</name>
<sequence>MSVYRDSIQAFIKILDSQSNSLSLQDWNELEELSRSLADDDDKKVSEKIQKWLQAESRQQISLAHKKELRKFSHSINLGNDLGLDRIDTPSSLRGLGIGGVTSPTPPNQPSPSIRGIGGAKSPTPPNQSSPSTKELLDNAIERNSPLSDNIKPKEKP</sequence>
<dbReference type="EMBL" id="JHEG02000001">
    <property type="protein sequence ID" value="KIE14010.1"/>
    <property type="molecule type" value="Genomic_DNA"/>
</dbReference>
<accession>A0A0C1RPX7</accession>
<reference evidence="2" key="1">
    <citation type="journal article" date="2015" name="Genome Announc.">
        <title>Draft Genome Sequence of Tolypothrix boutellei Strain VB521301.</title>
        <authorList>
            <person name="Chandrababunaidu M.M."/>
            <person name="Singh D."/>
            <person name="Sen D."/>
            <person name="Bhan S."/>
            <person name="Das S."/>
            <person name="Gupta A."/>
            <person name="Adhikary S.P."/>
            <person name="Tripathy S."/>
        </authorList>
    </citation>
    <scope>NUCLEOTIDE SEQUENCE</scope>
    <source>
        <strain evidence="2">VB521301</strain>
    </source>
</reference>
<protein>
    <submittedName>
        <fullName evidence="2">Uncharacterized protein</fullName>
    </submittedName>
</protein>
<feature type="region of interest" description="Disordered" evidence="1">
    <location>
        <begin position="78"/>
        <end position="157"/>
    </location>
</feature>